<evidence type="ECO:0000256" key="4">
    <source>
        <dbReference type="ARBA" id="ARBA00022553"/>
    </source>
</evidence>
<dbReference type="CDD" id="cd06225">
    <property type="entry name" value="HAMP"/>
    <property type="match status" value="1"/>
</dbReference>
<feature type="compositionally biased region" description="Low complexity" evidence="10">
    <location>
        <begin position="346"/>
        <end position="356"/>
    </location>
</feature>
<keyword evidence="4" id="KW-0597">Phosphoprotein</keyword>
<dbReference type="SMART" id="SM00387">
    <property type="entry name" value="HATPase_c"/>
    <property type="match status" value="1"/>
</dbReference>
<dbReference type="PANTHER" id="PTHR45436:SF5">
    <property type="entry name" value="SENSOR HISTIDINE KINASE TRCS"/>
    <property type="match status" value="1"/>
</dbReference>
<dbReference type="InterPro" id="IPR050428">
    <property type="entry name" value="TCS_sensor_his_kinase"/>
</dbReference>
<evidence type="ECO:0000256" key="6">
    <source>
        <dbReference type="ARBA" id="ARBA00022692"/>
    </source>
</evidence>
<evidence type="ECO:0000259" key="12">
    <source>
        <dbReference type="PROSITE" id="PS50109"/>
    </source>
</evidence>
<dbReference type="Pfam" id="PF00512">
    <property type="entry name" value="HisKA"/>
    <property type="match status" value="1"/>
</dbReference>
<dbReference type="EMBL" id="CP082781">
    <property type="protein sequence ID" value="UGS25551.1"/>
    <property type="molecule type" value="Genomic_DNA"/>
</dbReference>
<feature type="region of interest" description="Disordered" evidence="10">
    <location>
        <begin position="333"/>
        <end position="356"/>
    </location>
</feature>
<keyword evidence="15" id="KW-1185">Reference proteome</keyword>
<keyword evidence="5" id="KW-0808">Transferase</keyword>
<dbReference type="Pfam" id="PF02518">
    <property type="entry name" value="HATPase_c"/>
    <property type="match status" value="1"/>
</dbReference>
<evidence type="ECO:0000256" key="2">
    <source>
        <dbReference type="ARBA" id="ARBA00004236"/>
    </source>
</evidence>
<dbReference type="InterPro" id="IPR003661">
    <property type="entry name" value="HisK_dim/P_dom"/>
</dbReference>
<name>A0ABY3RP21_9MICO</name>
<dbReference type="InterPro" id="IPR003594">
    <property type="entry name" value="HATPase_dom"/>
</dbReference>
<evidence type="ECO:0000256" key="7">
    <source>
        <dbReference type="ARBA" id="ARBA00022777"/>
    </source>
</evidence>
<feature type="transmembrane region" description="Helical" evidence="11">
    <location>
        <begin position="31"/>
        <end position="55"/>
    </location>
</feature>
<evidence type="ECO:0000259" key="13">
    <source>
        <dbReference type="PROSITE" id="PS50885"/>
    </source>
</evidence>
<dbReference type="RefSeq" id="WP_231819387.1">
    <property type="nucleotide sequence ID" value="NZ_CP082781.1"/>
</dbReference>
<dbReference type="InterPro" id="IPR005467">
    <property type="entry name" value="His_kinase_dom"/>
</dbReference>
<organism evidence="14 15">
    <name type="scientific">Microbacterium resistens</name>
    <dbReference type="NCBI Taxonomy" id="156977"/>
    <lineage>
        <taxon>Bacteria</taxon>
        <taxon>Bacillati</taxon>
        <taxon>Actinomycetota</taxon>
        <taxon>Actinomycetes</taxon>
        <taxon>Micrococcales</taxon>
        <taxon>Microbacteriaceae</taxon>
        <taxon>Microbacterium</taxon>
    </lineage>
</organism>
<protein>
    <recommendedName>
        <fullName evidence="3">histidine kinase</fullName>
        <ecNumber evidence="3">2.7.13.3</ecNumber>
    </recommendedName>
</protein>
<evidence type="ECO:0000313" key="15">
    <source>
        <dbReference type="Proteomes" id="UP001199642"/>
    </source>
</evidence>
<keyword evidence="6 11" id="KW-0812">Transmembrane</keyword>
<evidence type="ECO:0000256" key="9">
    <source>
        <dbReference type="ARBA" id="ARBA00023012"/>
    </source>
</evidence>
<feature type="domain" description="HAMP" evidence="13">
    <location>
        <begin position="109"/>
        <end position="162"/>
    </location>
</feature>
<dbReference type="SMART" id="SM00388">
    <property type="entry name" value="HisKA"/>
    <property type="match status" value="1"/>
</dbReference>
<comment type="subcellular location">
    <subcellularLocation>
        <location evidence="2">Cell membrane</location>
    </subcellularLocation>
</comment>
<feature type="domain" description="Histidine kinase" evidence="12">
    <location>
        <begin position="170"/>
        <end position="398"/>
    </location>
</feature>
<evidence type="ECO:0000313" key="14">
    <source>
        <dbReference type="EMBL" id="UGS25551.1"/>
    </source>
</evidence>
<dbReference type="SUPFAM" id="SSF158472">
    <property type="entry name" value="HAMP domain-like"/>
    <property type="match status" value="1"/>
</dbReference>
<dbReference type="InterPro" id="IPR003660">
    <property type="entry name" value="HAMP_dom"/>
</dbReference>
<dbReference type="EC" id="2.7.13.3" evidence="3"/>
<evidence type="ECO:0000256" key="8">
    <source>
        <dbReference type="ARBA" id="ARBA00022989"/>
    </source>
</evidence>
<dbReference type="PANTHER" id="PTHR45436">
    <property type="entry name" value="SENSOR HISTIDINE KINASE YKOH"/>
    <property type="match status" value="1"/>
</dbReference>
<keyword evidence="8 11" id="KW-1133">Transmembrane helix</keyword>
<gene>
    <name evidence="14" type="ORF">K8F61_12795</name>
</gene>
<keyword evidence="9" id="KW-0902">Two-component regulatory system</keyword>
<dbReference type="InterPro" id="IPR036097">
    <property type="entry name" value="HisK_dim/P_sf"/>
</dbReference>
<dbReference type="PROSITE" id="PS50109">
    <property type="entry name" value="HIS_KIN"/>
    <property type="match status" value="1"/>
</dbReference>
<evidence type="ECO:0000256" key="3">
    <source>
        <dbReference type="ARBA" id="ARBA00012438"/>
    </source>
</evidence>
<dbReference type="PROSITE" id="PS50885">
    <property type="entry name" value="HAMP"/>
    <property type="match status" value="1"/>
</dbReference>
<dbReference type="SUPFAM" id="SSF55874">
    <property type="entry name" value="ATPase domain of HSP90 chaperone/DNA topoisomerase II/histidine kinase"/>
    <property type="match status" value="1"/>
</dbReference>
<dbReference type="SMART" id="SM00304">
    <property type="entry name" value="HAMP"/>
    <property type="match status" value="1"/>
</dbReference>
<comment type="catalytic activity">
    <reaction evidence="1">
        <text>ATP + protein L-histidine = ADP + protein N-phospho-L-histidine.</text>
        <dbReference type="EC" id="2.7.13.3"/>
    </reaction>
</comment>
<dbReference type="Gene3D" id="1.10.287.130">
    <property type="match status" value="1"/>
</dbReference>
<keyword evidence="11" id="KW-0472">Membrane</keyword>
<dbReference type="Proteomes" id="UP001199642">
    <property type="component" value="Chromosome"/>
</dbReference>
<evidence type="ECO:0000256" key="5">
    <source>
        <dbReference type="ARBA" id="ARBA00022679"/>
    </source>
</evidence>
<feature type="transmembrane region" description="Helical" evidence="11">
    <location>
        <begin position="89"/>
        <end position="108"/>
    </location>
</feature>
<dbReference type="SUPFAM" id="SSF47384">
    <property type="entry name" value="Homodimeric domain of signal transducing histidine kinase"/>
    <property type="match status" value="1"/>
</dbReference>
<dbReference type="CDD" id="cd00082">
    <property type="entry name" value="HisKA"/>
    <property type="match status" value="1"/>
</dbReference>
<accession>A0ABY3RP21</accession>
<keyword evidence="7 14" id="KW-0418">Kinase</keyword>
<evidence type="ECO:0000256" key="11">
    <source>
        <dbReference type="SAM" id="Phobius"/>
    </source>
</evidence>
<dbReference type="Pfam" id="PF00672">
    <property type="entry name" value="HAMP"/>
    <property type="match status" value="1"/>
</dbReference>
<evidence type="ECO:0000256" key="10">
    <source>
        <dbReference type="SAM" id="MobiDB-lite"/>
    </source>
</evidence>
<proteinExistence type="predicted"/>
<dbReference type="InterPro" id="IPR036890">
    <property type="entry name" value="HATPase_C_sf"/>
</dbReference>
<dbReference type="Gene3D" id="3.30.565.10">
    <property type="entry name" value="Histidine kinase-like ATPase, C-terminal domain"/>
    <property type="match status" value="1"/>
</dbReference>
<dbReference type="GO" id="GO:0016301">
    <property type="term" value="F:kinase activity"/>
    <property type="evidence" value="ECO:0007669"/>
    <property type="project" value="UniProtKB-KW"/>
</dbReference>
<dbReference type="Gene3D" id="6.10.340.10">
    <property type="match status" value="1"/>
</dbReference>
<sequence>MSDARPPEHGAAPGREAAAPRREGLSVRLKLTLSYALLVIGAGTVLLAVVALYVLRYIPEGNIYVQEDSGGLTWTAGRTDIIRAFVPRLTLAFIVLILIGLVGGWFLAGRMLRPLTRIGEAARLAAQGSLDHRIRMSGAGDEFRRLADVFDTMLDRIQSDVERERRFAANASHELRTPLSISRALIEVAEEDPDRDVPQLLARLHAANDRAIALTEALLLLARIEARPPAPADVDLSLAAEEAVEILHPLADRRGVLLEISADPATVRGDAALLNQLALNLVQNAVVHNVPGGTAWVRTRVDGGVGALIVENTGAVLDPAVVAVLAEPFQRGAQRTHGDDAGGAPGAEAGESSATGSSGTGLGLAIASSIVDALGGSLHLRARPEGGLLVRAAFPLAAPR</sequence>
<reference evidence="14 15" key="1">
    <citation type="submission" date="2023-01" db="EMBL/GenBank/DDBJ databases">
        <title>Characterization of estradiol degrading bacteria Microbacterium sp. MZT7 and reveal degrading genes through genome analysis.</title>
        <authorList>
            <person name="Hao P."/>
            <person name="Gao Y."/>
        </authorList>
    </citation>
    <scope>NUCLEOTIDE SEQUENCE [LARGE SCALE GENOMIC DNA]</scope>
    <source>
        <strain evidence="14 15">MZT7</strain>
    </source>
</reference>
<evidence type="ECO:0000256" key="1">
    <source>
        <dbReference type="ARBA" id="ARBA00000085"/>
    </source>
</evidence>